<name>A0ABU2TZJ7_9ACTN</name>
<organism evidence="2 3">
    <name type="scientific">Streptomyces gibsoniae</name>
    <dbReference type="NCBI Taxonomy" id="3075529"/>
    <lineage>
        <taxon>Bacteria</taxon>
        <taxon>Bacillati</taxon>
        <taxon>Actinomycetota</taxon>
        <taxon>Actinomycetes</taxon>
        <taxon>Kitasatosporales</taxon>
        <taxon>Streptomycetaceae</taxon>
        <taxon>Streptomyces</taxon>
    </lineage>
</organism>
<dbReference type="EMBL" id="JAVREY010000036">
    <property type="protein sequence ID" value="MDT0466403.1"/>
    <property type="molecule type" value="Genomic_DNA"/>
</dbReference>
<proteinExistence type="predicted"/>
<gene>
    <name evidence="2" type="ORF">RM764_25890</name>
</gene>
<sequence length="214" mass="22576">MPLKLGIGPGVSVTSYTQRHVDGDHEGVWADLPRLGPIPDATAEDCAAVAAKTMQRASSHVVRLAEQLTDLGLVAGGELPTPPTAADHSELDALTGEIGALPAALDACLRHVGGVRFAGDRPAFERTPTSRPQRCGWCCDRKGSPARDARHGTSSTRSGAILKDTMVRAERAKHHKGNSAHHNEKPTGSQERPYGAVVVRAQPTGLDNKEPPGL</sequence>
<dbReference type="RefSeq" id="WP_311697865.1">
    <property type="nucleotide sequence ID" value="NZ_JAVREY010000036.1"/>
</dbReference>
<evidence type="ECO:0000256" key="1">
    <source>
        <dbReference type="SAM" id="MobiDB-lite"/>
    </source>
</evidence>
<keyword evidence="3" id="KW-1185">Reference proteome</keyword>
<protein>
    <recommendedName>
        <fullName evidence="4">Transposase</fullName>
    </recommendedName>
</protein>
<dbReference type="Proteomes" id="UP001183809">
    <property type="component" value="Unassembled WGS sequence"/>
</dbReference>
<evidence type="ECO:0008006" key="4">
    <source>
        <dbReference type="Google" id="ProtNLM"/>
    </source>
</evidence>
<accession>A0ABU2TZJ7</accession>
<reference evidence="3" key="1">
    <citation type="submission" date="2023-07" db="EMBL/GenBank/DDBJ databases">
        <title>30 novel species of actinomycetes from the DSMZ collection.</title>
        <authorList>
            <person name="Nouioui I."/>
        </authorList>
    </citation>
    <scope>NUCLEOTIDE SEQUENCE [LARGE SCALE GENOMIC DNA]</scope>
    <source>
        <strain evidence="3">DSM 41699</strain>
    </source>
</reference>
<comment type="caution">
    <text evidence="2">The sequence shown here is derived from an EMBL/GenBank/DDBJ whole genome shotgun (WGS) entry which is preliminary data.</text>
</comment>
<evidence type="ECO:0000313" key="3">
    <source>
        <dbReference type="Proteomes" id="UP001183809"/>
    </source>
</evidence>
<evidence type="ECO:0000313" key="2">
    <source>
        <dbReference type="EMBL" id="MDT0466403.1"/>
    </source>
</evidence>
<feature type="region of interest" description="Disordered" evidence="1">
    <location>
        <begin position="143"/>
        <end position="214"/>
    </location>
</feature>